<keyword evidence="3" id="KW-0695">RNA-directed DNA polymerase</keyword>
<accession>A0ABQ5DGJ1</accession>
<dbReference type="Proteomes" id="UP001151760">
    <property type="component" value="Unassembled WGS sequence"/>
</dbReference>
<evidence type="ECO:0000313" key="4">
    <source>
        <dbReference type="Proteomes" id="UP001151760"/>
    </source>
</evidence>
<dbReference type="PANTHER" id="PTHR46148">
    <property type="entry name" value="CHROMO DOMAIN-CONTAINING PROTEIN"/>
    <property type="match status" value="1"/>
</dbReference>
<dbReference type="EMBL" id="BQNB010015270">
    <property type="protein sequence ID" value="GJT38017.1"/>
    <property type="molecule type" value="Genomic_DNA"/>
</dbReference>
<keyword evidence="3" id="KW-0808">Transferase</keyword>
<protein>
    <submittedName>
        <fullName evidence="3">Reverse transcriptase domain-containing protein</fullName>
    </submittedName>
</protein>
<evidence type="ECO:0000259" key="1">
    <source>
        <dbReference type="Pfam" id="PF17919"/>
    </source>
</evidence>
<dbReference type="Pfam" id="PF17919">
    <property type="entry name" value="RT_RNaseH_2"/>
    <property type="match status" value="1"/>
</dbReference>
<dbReference type="InterPro" id="IPR041577">
    <property type="entry name" value="RT_RNaseH_2"/>
</dbReference>
<reference evidence="3" key="2">
    <citation type="submission" date="2022-01" db="EMBL/GenBank/DDBJ databases">
        <authorList>
            <person name="Yamashiro T."/>
            <person name="Shiraishi A."/>
            <person name="Satake H."/>
            <person name="Nakayama K."/>
        </authorList>
    </citation>
    <scope>NUCLEOTIDE SEQUENCE</scope>
</reference>
<dbReference type="GO" id="GO:0003964">
    <property type="term" value="F:RNA-directed DNA polymerase activity"/>
    <property type="evidence" value="ECO:0007669"/>
    <property type="project" value="UniProtKB-KW"/>
</dbReference>
<evidence type="ECO:0000313" key="3">
    <source>
        <dbReference type="EMBL" id="GJT38017.1"/>
    </source>
</evidence>
<reference evidence="3" key="1">
    <citation type="journal article" date="2022" name="Int. J. Mol. Sci.">
        <title>Draft Genome of Tanacetum Coccineum: Genomic Comparison of Closely Related Tanacetum-Family Plants.</title>
        <authorList>
            <person name="Yamashiro T."/>
            <person name="Shiraishi A."/>
            <person name="Nakayama K."/>
            <person name="Satake H."/>
        </authorList>
    </citation>
    <scope>NUCLEOTIDE SEQUENCE</scope>
</reference>
<sequence length="344" mass="40161">MEEAVKNWKVPKTPSEIRSFLGLYEWGKEQEEVFQTLKDNLCNAPILSLPDGPKSFVVYCDAVESSISLQHIFDQKELNMCQRRWIELFSDYECEISYHPAQIEAFKEENAQTERLYKLDQQMERKEDKSLYFYGSHMGSISGRWMVYNTFLENVAESLRDANEYEYGLSSLDGWTNYHYSIRRALFEALYERKCRSPVLWDEIRENRLIGLELVQDTTDKVGDRVLLKVSHWKGVIRFGKKGKLAPRYVRPFEILERIGPIAYPLILPEEFSNVSDTFHVSNLKKCLADANLQVPLDEIKIDKTLCIVEEPVEIMDSEVKSLTRSKIPIVKICWNSNRGPEFT</sequence>
<evidence type="ECO:0000259" key="2">
    <source>
        <dbReference type="Pfam" id="PF24626"/>
    </source>
</evidence>
<proteinExistence type="predicted"/>
<dbReference type="PANTHER" id="PTHR46148:SF59">
    <property type="entry name" value="NUCLEOTIDYLTRANSFERASE, RIBONUCLEASE H"/>
    <property type="match status" value="1"/>
</dbReference>
<keyword evidence="3" id="KW-0548">Nucleotidyltransferase</keyword>
<feature type="domain" description="Tf2-1-like SH3-like" evidence="2">
    <location>
        <begin position="223"/>
        <end position="287"/>
    </location>
</feature>
<feature type="domain" description="Reverse transcriptase/retrotransposon-derived protein RNase H-like" evidence="1">
    <location>
        <begin position="26"/>
        <end position="68"/>
    </location>
</feature>
<comment type="caution">
    <text evidence="3">The sequence shown here is derived from an EMBL/GenBank/DDBJ whole genome shotgun (WGS) entry which is preliminary data.</text>
</comment>
<dbReference type="InterPro" id="IPR043502">
    <property type="entry name" value="DNA/RNA_pol_sf"/>
</dbReference>
<organism evidence="3 4">
    <name type="scientific">Tanacetum coccineum</name>
    <dbReference type="NCBI Taxonomy" id="301880"/>
    <lineage>
        <taxon>Eukaryota</taxon>
        <taxon>Viridiplantae</taxon>
        <taxon>Streptophyta</taxon>
        <taxon>Embryophyta</taxon>
        <taxon>Tracheophyta</taxon>
        <taxon>Spermatophyta</taxon>
        <taxon>Magnoliopsida</taxon>
        <taxon>eudicotyledons</taxon>
        <taxon>Gunneridae</taxon>
        <taxon>Pentapetalae</taxon>
        <taxon>asterids</taxon>
        <taxon>campanulids</taxon>
        <taxon>Asterales</taxon>
        <taxon>Asteraceae</taxon>
        <taxon>Asteroideae</taxon>
        <taxon>Anthemideae</taxon>
        <taxon>Anthemidinae</taxon>
        <taxon>Tanacetum</taxon>
    </lineage>
</organism>
<keyword evidence="4" id="KW-1185">Reference proteome</keyword>
<dbReference type="InterPro" id="IPR056924">
    <property type="entry name" value="SH3_Tf2-1"/>
</dbReference>
<dbReference type="Pfam" id="PF24626">
    <property type="entry name" value="SH3_Tf2-1"/>
    <property type="match status" value="1"/>
</dbReference>
<name>A0ABQ5DGJ1_9ASTR</name>
<gene>
    <name evidence="3" type="ORF">Tco_0937882</name>
</gene>
<dbReference type="SUPFAM" id="SSF56672">
    <property type="entry name" value="DNA/RNA polymerases"/>
    <property type="match status" value="1"/>
</dbReference>